<dbReference type="PROSITE" id="PS50005">
    <property type="entry name" value="TPR"/>
    <property type="match status" value="1"/>
</dbReference>
<dbReference type="InterPro" id="IPR010559">
    <property type="entry name" value="Sig_transdc_His_kin_internal"/>
</dbReference>
<dbReference type="Pfam" id="PF06580">
    <property type="entry name" value="His_kinase"/>
    <property type="match status" value="1"/>
</dbReference>
<feature type="repeat" description="TPR" evidence="1">
    <location>
        <begin position="232"/>
        <end position="265"/>
    </location>
</feature>
<evidence type="ECO:0000256" key="2">
    <source>
        <dbReference type="SAM" id="Phobius"/>
    </source>
</evidence>
<name>A0ABS7Y2C6_9FLAO</name>
<feature type="transmembrane region" description="Helical" evidence="2">
    <location>
        <begin position="487"/>
        <end position="507"/>
    </location>
</feature>
<dbReference type="SMART" id="SM00028">
    <property type="entry name" value="TPR"/>
    <property type="match status" value="4"/>
</dbReference>
<keyword evidence="1" id="KW-0802">TPR repeat</keyword>
<organism evidence="4 5">
    <name type="scientific">Winogradskyella vincentii</name>
    <dbReference type="NCBI Taxonomy" id="2877122"/>
    <lineage>
        <taxon>Bacteria</taxon>
        <taxon>Pseudomonadati</taxon>
        <taxon>Bacteroidota</taxon>
        <taxon>Flavobacteriia</taxon>
        <taxon>Flavobacteriales</taxon>
        <taxon>Flavobacteriaceae</taxon>
        <taxon>Winogradskyella</taxon>
    </lineage>
</organism>
<dbReference type="InterPro" id="IPR036890">
    <property type="entry name" value="HATPase_C_sf"/>
</dbReference>
<keyword evidence="5" id="KW-1185">Reference proteome</keyword>
<evidence type="ECO:0000259" key="3">
    <source>
        <dbReference type="Pfam" id="PF06580"/>
    </source>
</evidence>
<dbReference type="SUPFAM" id="SSF55874">
    <property type="entry name" value="ATPase domain of HSP90 chaperone/DNA topoisomerase II/histidine kinase"/>
    <property type="match status" value="1"/>
</dbReference>
<evidence type="ECO:0000256" key="1">
    <source>
        <dbReference type="PROSITE-ProRule" id="PRU00339"/>
    </source>
</evidence>
<keyword evidence="2" id="KW-0472">Membrane</keyword>
<dbReference type="GO" id="GO:0016301">
    <property type="term" value="F:kinase activity"/>
    <property type="evidence" value="ECO:0007669"/>
    <property type="project" value="UniProtKB-KW"/>
</dbReference>
<reference evidence="5" key="1">
    <citation type="submission" date="2023-07" db="EMBL/GenBank/DDBJ databases">
        <authorList>
            <person name="Yue Y."/>
        </authorList>
    </citation>
    <scope>NUCLEOTIDE SEQUENCE [LARGE SCALE GENOMIC DNA]</scope>
    <source>
        <strain evidence="5">2Y89</strain>
    </source>
</reference>
<protein>
    <submittedName>
        <fullName evidence="4">Histidine kinase</fullName>
    </submittedName>
</protein>
<accession>A0ABS7Y2C6</accession>
<evidence type="ECO:0000313" key="5">
    <source>
        <dbReference type="Proteomes" id="UP001198402"/>
    </source>
</evidence>
<dbReference type="InterPro" id="IPR050640">
    <property type="entry name" value="Bact_2-comp_sensor_kinase"/>
</dbReference>
<dbReference type="PANTHER" id="PTHR34220">
    <property type="entry name" value="SENSOR HISTIDINE KINASE YPDA"/>
    <property type="match status" value="1"/>
</dbReference>
<dbReference type="InterPro" id="IPR019734">
    <property type="entry name" value="TPR_rpt"/>
</dbReference>
<keyword evidence="2" id="KW-0812">Transmembrane</keyword>
<gene>
    <name evidence="4" type="ORF">LBV24_12665</name>
</gene>
<keyword evidence="2" id="KW-1133">Transmembrane helix</keyword>
<feature type="domain" description="Signal transduction histidine kinase internal region" evidence="3">
    <location>
        <begin position="522"/>
        <end position="600"/>
    </location>
</feature>
<dbReference type="Proteomes" id="UP001198402">
    <property type="component" value="Unassembled WGS sequence"/>
</dbReference>
<dbReference type="EMBL" id="JAIUJS010000008">
    <property type="protein sequence ID" value="MCA0154076.1"/>
    <property type="molecule type" value="Genomic_DNA"/>
</dbReference>
<evidence type="ECO:0000313" key="4">
    <source>
        <dbReference type="EMBL" id="MCA0154076.1"/>
    </source>
</evidence>
<dbReference type="Gene3D" id="1.25.40.10">
    <property type="entry name" value="Tetratricopeptide repeat domain"/>
    <property type="match status" value="3"/>
</dbReference>
<dbReference type="RefSeq" id="WP_224479028.1">
    <property type="nucleotide sequence ID" value="NZ_JAIUJS010000008.1"/>
</dbReference>
<keyword evidence="4" id="KW-0808">Transferase</keyword>
<proteinExistence type="predicted"/>
<dbReference type="InterPro" id="IPR008969">
    <property type="entry name" value="CarboxyPept-like_regulatory"/>
</dbReference>
<dbReference type="PANTHER" id="PTHR34220:SF7">
    <property type="entry name" value="SENSOR HISTIDINE KINASE YPDA"/>
    <property type="match status" value="1"/>
</dbReference>
<comment type="caution">
    <text evidence="4">The sequence shown here is derived from an EMBL/GenBank/DDBJ whole genome shotgun (WGS) entry which is preliminary data.</text>
</comment>
<dbReference type="SUPFAM" id="SSF48452">
    <property type="entry name" value="TPR-like"/>
    <property type="match status" value="2"/>
</dbReference>
<dbReference type="InterPro" id="IPR011990">
    <property type="entry name" value="TPR-like_helical_dom_sf"/>
</dbReference>
<dbReference type="Pfam" id="PF13181">
    <property type="entry name" value="TPR_8"/>
    <property type="match status" value="2"/>
</dbReference>
<sequence>MNTTHIYIYLIIFLLGFSAQSQVKTEADSKKEEMIFDIRGSVYMQDTRVPIDGVAISVNNGAYTTTNKDGKFTVEARIGDQLTVQHKDFETIFYTITSGERISIEVSEDSSPYRKKLGKESLGMRFNRLIDSADVYLKQDAERSIQFIGDALDRDVSSGQSAEAHELLGDVYMYWKQYDLAISAYKISIQNTESSSTKLKLAKAFFGNQEYQQSIRAFQELNERNLSNYENTERFEGLGDAYQKINDYTSAIDSYEKGLTIAKDHLISPKITDLNSKLAQVYNDRGELTKAKTYFNNSLNLAQKENKTRAVEEQVKVAEFSGDMEDYESEIQLRKKAIEGIIDIEKDSLISNESAITLQKQNYKIGNAYYLNNDLENAIPYLEKSFEEAEKKEDLVVKKDAARKLSEVNIKAGNTEKGLEYLDTYKNVVDELYDELYAQKEMEISQVSSFRRNILDKQNRITSLESDRALSESKYELTEERNKRQQLIIHSLIGGLILLLVTGYFMFKYIKQQKLANNLLALKTLRSQMNPHFIFNALNSVNSFIATNDERTANKYLSDFSFLMRAVLENSEEDFIPLAKEIELLELYTKLEHFRFQDKFDYSINVDESINIEDFLIPPMLLQPYIENAVWHGLRYKENKGKLNIDIQSRSKEEITITITDDGIGRERSKALKTAHQKKQNSKGMNNIKKRVAILNEMYKDKVDVYIDDYQDERDTGTKVVVTLKKD</sequence>
<keyword evidence="4" id="KW-0418">Kinase</keyword>
<dbReference type="Gene3D" id="3.30.565.10">
    <property type="entry name" value="Histidine kinase-like ATPase, C-terminal domain"/>
    <property type="match status" value="1"/>
</dbReference>
<dbReference type="SUPFAM" id="SSF49464">
    <property type="entry name" value="Carboxypeptidase regulatory domain-like"/>
    <property type="match status" value="1"/>
</dbReference>